<dbReference type="EMBL" id="RWGY01000029">
    <property type="protein sequence ID" value="TVU19612.1"/>
    <property type="molecule type" value="Genomic_DNA"/>
</dbReference>
<dbReference type="AlphaFoldDB" id="A0A5J9U7B6"/>
<dbReference type="Gramene" id="TVU19612">
    <property type="protein sequence ID" value="TVU19612"/>
    <property type="gene ID" value="EJB05_35771"/>
</dbReference>
<comment type="caution">
    <text evidence="2">The sequence shown here is derived from an EMBL/GenBank/DDBJ whole genome shotgun (WGS) entry which is preliminary data.</text>
</comment>
<proteinExistence type="predicted"/>
<name>A0A5J9U7B6_9POAL</name>
<evidence type="ECO:0000256" key="1">
    <source>
        <dbReference type="SAM" id="MobiDB-lite"/>
    </source>
</evidence>
<protein>
    <submittedName>
        <fullName evidence="2">Uncharacterized protein</fullName>
    </submittedName>
</protein>
<gene>
    <name evidence="2" type="ORF">EJB05_35771</name>
</gene>
<reference evidence="2 3" key="1">
    <citation type="journal article" date="2019" name="Sci. Rep.">
        <title>A high-quality genome of Eragrostis curvula grass provides insights into Poaceae evolution and supports new strategies to enhance forage quality.</title>
        <authorList>
            <person name="Carballo J."/>
            <person name="Santos B.A.C.M."/>
            <person name="Zappacosta D."/>
            <person name="Garbus I."/>
            <person name="Selva J.P."/>
            <person name="Gallo C.A."/>
            <person name="Diaz A."/>
            <person name="Albertini E."/>
            <person name="Caccamo M."/>
            <person name="Echenique V."/>
        </authorList>
    </citation>
    <scope>NUCLEOTIDE SEQUENCE [LARGE SCALE GENOMIC DNA]</scope>
    <source>
        <strain evidence="3">cv. Victoria</strain>
        <tissue evidence="2">Leaf</tissue>
    </source>
</reference>
<feature type="compositionally biased region" description="Basic residues" evidence="1">
    <location>
        <begin position="63"/>
        <end position="78"/>
    </location>
</feature>
<evidence type="ECO:0000313" key="2">
    <source>
        <dbReference type="EMBL" id="TVU19612.1"/>
    </source>
</evidence>
<accession>A0A5J9U7B6</accession>
<feature type="non-terminal residue" evidence="2">
    <location>
        <position position="1"/>
    </location>
</feature>
<dbReference type="Proteomes" id="UP000324897">
    <property type="component" value="Chromosome 7"/>
</dbReference>
<sequence length="139" mass="15685">NWKARIAVGRCWARPLSQHHQQTRWLRPLHSRENPAEDLGGAQAETLRRKTRSLNPDPSGHHLLPRRRPPFPFPRRHRRAGGSAAVAVLAAGLLFPGSSSQTKSRTRQMLSDASLGGDRKSAYFSRSILWANLQQFVLH</sequence>
<feature type="region of interest" description="Disordered" evidence="1">
    <location>
        <begin position="17"/>
        <end position="78"/>
    </location>
</feature>
<keyword evidence="3" id="KW-1185">Reference proteome</keyword>
<organism evidence="2 3">
    <name type="scientific">Eragrostis curvula</name>
    <name type="common">weeping love grass</name>
    <dbReference type="NCBI Taxonomy" id="38414"/>
    <lineage>
        <taxon>Eukaryota</taxon>
        <taxon>Viridiplantae</taxon>
        <taxon>Streptophyta</taxon>
        <taxon>Embryophyta</taxon>
        <taxon>Tracheophyta</taxon>
        <taxon>Spermatophyta</taxon>
        <taxon>Magnoliopsida</taxon>
        <taxon>Liliopsida</taxon>
        <taxon>Poales</taxon>
        <taxon>Poaceae</taxon>
        <taxon>PACMAD clade</taxon>
        <taxon>Chloridoideae</taxon>
        <taxon>Eragrostideae</taxon>
        <taxon>Eragrostidinae</taxon>
        <taxon>Eragrostis</taxon>
    </lineage>
</organism>
<evidence type="ECO:0000313" key="3">
    <source>
        <dbReference type="Proteomes" id="UP000324897"/>
    </source>
</evidence>